<evidence type="ECO:0000313" key="3">
    <source>
        <dbReference type="EMBL" id="KAK4807532.1"/>
    </source>
</evidence>
<feature type="domain" description="NUP210 fourth Ig-like" evidence="2">
    <location>
        <begin position="102"/>
        <end position="147"/>
    </location>
</feature>
<protein>
    <recommendedName>
        <fullName evidence="2">NUP210 fourth Ig-like domain-containing protein</fullName>
    </recommendedName>
</protein>
<keyword evidence="1" id="KW-0812">Transmembrane</keyword>
<keyword evidence="4" id="KW-1185">Reference proteome</keyword>
<comment type="caution">
    <text evidence="3">The sequence shown here is derived from an EMBL/GenBank/DDBJ whole genome shotgun (WGS) entry which is preliminary data.</text>
</comment>
<proteinExistence type="predicted"/>
<evidence type="ECO:0000256" key="1">
    <source>
        <dbReference type="SAM" id="Phobius"/>
    </source>
</evidence>
<sequence length="251" mass="27984">MRTVQAAKYTPRLGGSGEVGGAVSRMRGEAEGGKGAVLSAPLWLLSDRMRRAWLSALFVLLLFLVVYGFAFKLNVPQVLLSFSWELRVPFELEVEGGVLFLNLRITHHFFKECFEELLSSHNGSYHIVQVLTDGIAGIKAELVSVVQVFPPFKLIPKKITLIPHNMRQLLPGRRDRPHLSTPSFQAVVESDEVSPQPPFLQAKQSQLPQPLPISLVLQTLPQLRCPSLDTLQPLNVFLVVRGPKLDTVFKC</sequence>
<dbReference type="EMBL" id="JAUNZN010000028">
    <property type="protein sequence ID" value="KAK4807532.1"/>
    <property type="molecule type" value="Genomic_DNA"/>
</dbReference>
<dbReference type="InterPro" id="IPR056897">
    <property type="entry name" value="Ig_NUP210_4th"/>
</dbReference>
<keyword evidence="1" id="KW-1133">Transmembrane helix</keyword>
<accession>A0AAN7N2H4</accession>
<gene>
    <name evidence="3" type="ORF">QYF61_003321</name>
</gene>
<feature type="transmembrane region" description="Helical" evidence="1">
    <location>
        <begin position="52"/>
        <end position="71"/>
    </location>
</feature>
<dbReference type="Proteomes" id="UP001333110">
    <property type="component" value="Unassembled WGS sequence"/>
</dbReference>
<evidence type="ECO:0000259" key="2">
    <source>
        <dbReference type="Pfam" id="PF24991"/>
    </source>
</evidence>
<organism evidence="3 4">
    <name type="scientific">Mycteria americana</name>
    <name type="common">Wood stork</name>
    <dbReference type="NCBI Taxonomy" id="33587"/>
    <lineage>
        <taxon>Eukaryota</taxon>
        <taxon>Metazoa</taxon>
        <taxon>Chordata</taxon>
        <taxon>Craniata</taxon>
        <taxon>Vertebrata</taxon>
        <taxon>Euteleostomi</taxon>
        <taxon>Archelosauria</taxon>
        <taxon>Archosauria</taxon>
        <taxon>Dinosauria</taxon>
        <taxon>Saurischia</taxon>
        <taxon>Theropoda</taxon>
        <taxon>Coelurosauria</taxon>
        <taxon>Aves</taxon>
        <taxon>Neognathae</taxon>
        <taxon>Neoaves</taxon>
        <taxon>Aequornithes</taxon>
        <taxon>Ciconiiformes</taxon>
        <taxon>Ciconiidae</taxon>
        <taxon>Mycteria</taxon>
    </lineage>
</organism>
<dbReference type="AlphaFoldDB" id="A0AAN7N2H4"/>
<name>A0AAN7N2H4_MYCAM</name>
<dbReference type="Pfam" id="PF24991">
    <property type="entry name" value="Ig_NUP210_4th"/>
    <property type="match status" value="1"/>
</dbReference>
<keyword evidence="1" id="KW-0472">Membrane</keyword>
<reference evidence="3 4" key="1">
    <citation type="journal article" date="2023" name="J. Hered.">
        <title>Chromosome-level genome of the wood stork (Mycteria americana) provides insight into avian chromosome evolution.</title>
        <authorList>
            <person name="Flamio R. Jr."/>
            <person name="Ramstad K.M."/>
        </authorList>
    </citation>
    <scope>NUCLEOTIDE SEQUENCE [LARGE SCALE GENOMIC DNA]</scope>
    <source>
        <strain evidence="3">JAX WOST 10</strain>
    </source>
</reference>
<evidence type="ECO:0000313" key="4">
    <source>
        <dbReference type="Proteomes" id="UP001333110"/>
    </source>
</evidence>